<dbReference type="GO" id="GO:0010181">
    <property type="term" value="F:FMN binding"/>
    <property type="evidence" value="ECO:0007669"/>
    <property type="project" value="InterPro"/>
</dbReference>
<dbReference type="InterPro" id="IPR036188">
    <property type="entry name" value="FAD/NAD-bd_sf"/>
</dbReference>
<evidence type="ECO:0000256" key="4">
    <source>
        <dbReference type="ARBA" id="ARBA00023002"/>
    </source>
</evidence>
<accession>A0A1Y1RUL1</accession>
<keyword evidence="4 5" id="KW-0560">Oxidoreductase</keyword>
<dbReference type="EMBL" id="MWQY01000020">
    <property type="protein sequence ID" value="ORC32738.1"/>
    <property type="molecule type" value="Genomic_DNA"/>
</dbReference>
<dbReference type="InterPro" id="IPR050315">
    <property type="entry name" value="FAD-oxidoreductase_2"/>
</dbReference>
<comment type="similarity">
    <text evidence="5">Belongs to the FAD-dependent oxidoreductase 2 family. FRD/SDH subfamily.</text>
</comment>
<feature type="domain" description="FAD-dependent oxidoreductase 2 FAD-binding" evidence="6">
    <location>
        <begin position="30"/>
        <end position="452"/>
    </location>
</feature>
<dbReference type="STRING" id="1963862.B4O97_15700"/>
<dbReference type="Proteomes" id="UP000192343">
    <property type="component" value="Unassembled WGS sequence"/>
</dbReference>
<dbReference type="GO" id="GO:0016491">
    <property type="term" value="F:oxidoreductase activity"/>
    <property type="evidence" value="ECO:0007669"/>
    <property type="project" value="UniProtKB-KW"/>
</dbReference>
<evidence type="ECO:0000256" key="1">
    <source>
        <dbReference type="ARBA" id="ARBA00001974"/>
    </source>
</evidence>
<dbReference type="RefSeq" id="WP_083052278.1">
    <property type="nucleotide sequence ID" value="NZ_MWQY01000020.1"/>
</dbReference>
<gene>
    <name evidence="7" type="ORF">B4O97_15700</name>
</gene>
<keyword evidence="8" id="KW-1185">Reference proteome</keyword>
<dbReference type="Gene3D" id="3.90.700.10">
    <property type="entry name" value="Succinate dehydrogenase/fumarate reductase flavoprotein, catalytic domain"/>
    <property type="match status" value="1"/>
</dbReference>
<organism evidence="7 8">
    <name type="scientific">Marispirochaeta aestuarii</name>
    <dbReference type="NCBI Taxonomy" id="1963862"/>
    <lineage>
        <taxon>Bacteria</taxon>
        <taxon>Pseudomonadati</taxon>
        <taxon>Spirochaetota</taxon>
        <taxon>Spirochaetia</taxon>
        <taxon>Spirochaetales</taxon>
        <taxon>Spirochaetaceae</taxon>
        <taxon>Marispirochaeta</taxon>
    </lineage>
</organism>
<dbReference type="SUPFAM" id="SSF51905">
    <property type="entry name" value="FAD/NAD(P)-binding domain"/>
    <property type="match status" value="1"/>
</dbReference>
<dbReference type="Pfam" id="PF00890">
    <property type="entry name" value="FAD_binding_2"/>
    <property type="match status" value="1"/>
</dbReference>
<evidence type="ECO:0000256" key="5">
    <source>
        <dbReference type="RuleBase" id="RU366062"/>
    </source>
</evidence>
<evidence type="ECO:0000313" key="7">
    <source>
        <dbReference type="EMBL" id="ORC32738.1"/>
    </source>
</evidence>
<comment type="caution">
    <text evidence="7">The sequence shown here is derived from an EMBL/GenBank/DDBJ whole genome shotgun (WGS) entry which is preliminary data.</text>
</comment>
<evidence type="ECO:0000313" key="8">
    <source>
        <dbReference type="Proteomes" id="UP000192343"/>
    </source>
</evidence>
<dbReference type="SUPFAM" id="SSF56425">
    <property type="entry name" value="Succinate dehydrogenase/fumarate reductase flavoprotein, catalytic domain"/>
    <property type="match status" value="1"/>
</dbReference>
<evidence type="ECO:0000256" key="2">
    <source>
        <dbReference type="ARBA" id="ARBA00022630"/>
    </source>
</evidence>
<protein>
    <submittedName>
        <fullName evidence="7">Flavocytochrome c</fullName>
    </submittedName>
</protein>
<dbReference type="InterPro" id="IPR027477">
    <property type="entry name" value="Succ_DH/fumarate_Rdtase_cat_sf"/>
</dbReference>
<evidence type="ECO:0000259" key="6">
    <source>
        <dbReference type="Pfam" id="PF00890"/>
    </source>
</evidence>
<keyword evidence="3 5" id="KW-0274">FAD</keyword>
<reference evidence="7 8" key="1">
    <citation type="submission" date="2017-03" db="EMBL/GenBank/DDBJ databases">
        <title>Draft Genome sequence of Marispirochaeta sp. strain JC444.</title>
        <authorList>
            <person name="Shivani Y."/>
            <person name="Subhash Y."/>
            <person name="Sasikala C."/>
            <person name="Ramana C."/>
        </authorList>
    </citation>
    <scope>NUCLEOTIDE SEQUENCE [LARGE SCALE GENOMIC DNA]</scope>
    <source>
        <strain evidence="7 8">JC444</strain>
    </source>
</reference>
<dbReference type="AlphaFoldDB" id="A0A1Y1RUL1"/>
<keyword evidence="2 5" id="KW-0285">Flavoprotein</keyword>
<dbReference type="NCBIfam" id="TIGR01813">
    <property type="entry name" value="flavo_cyto_c"/>
    <property type="match status" value="1"/>
</dbReference>
<dbReference type="InterPro" id="IPR003953">
    <property type="entry name" value="FAD-dep_OxRdtase_2_FAD-bd"/>
</dbReference>
<evidence type="ECO:0000256" key="3">
    <source>
        <dbReference type="ARBA" id="ARBA00022827"/>
    </source>
</evidence>
<name>A0A1Y1RUL1_9SPIO</name>
<dbReference type="Gene3D" id="3.50.50.60">
    <property type="entry name" value="FAD/NAD(P)-binding domain"/>
    <property type="match status" value="1"/>
</dbReference>
<sequence length="469" mass="50028">MNKRKLLTSLVAGLLLAGIFFLLGRPEKYDVLVVGAGAAGLFAALEAEAEGASVLVIEKMPTIGGNTIRATGGMNAAESEVQEKLGISDSLESHLEDTLQAGHRTNNPVLAEILVEQAKEAVSRLRALGADLEDVGYLAGHSAPRTHRPTGGAPVGTEIVRVLEEALKERGIPIRLETRITGLIRKGDGVKGALVRDKTGREYRILSSALVLATGGYGGSPRTFVRYNPALAGFNTTNHPGATGDYIPLAEDIGARMVDMDQIQAHPTVEPDHGILITEALRGNGGILVDLMGRRFTDELAFRDILSARILERRNGTAYLVFDDRVRRSLSAAENYIQRNLVKSADTPEELAGKLGIDPPLFSGELENYNRIHHSGLDDPYGRSGLSIPLDTPPYYGIKVSPGVHYCMGGLAIDDHTRVLRDSDGKAIPGLYAAGEATGGIHGNNRLGGNSLADAVIFGRIAGREAARK</sequence>
<proteinExistence type="inferred from homology"/>
<dbReference type="PANTHER" id="PTHR43400">
    <property type="entry name" value="FUMARATE REDUCTASE"/>
    <property type="match status" value="1"/>
</dbReference>
<dbReference type="OrthoDB" id="311713at2"/>
<comment type="cofactor">
    <cofactor evidence="1">
        <name>FAD</name>
        <dbReference type="ChEBI" id="CHEBI:57692"/>
    </cofactor>
</comment>
<dbReference type="PANTHER" id="PTHR43400:SF7">
    <property type="entry name" value="FAD-DEPENDENT OXIDOREDUCTASE 2 FAD BINDING DOMAIN-CONTAINING PROTEIN"/>
    <property type="match status" value="1"/>
</dbReference>
<dbReference type="InterPro" id="IPR010960">
    <property type="entry name" value="Flavocytochrome_c"/>
</dbReference>